<keyword evidence="2" id="KW-1185">Reference proteome</keyword>
<sequence>MQAVQLTYMLGMLPKLIPLSTLRHIDKFMKAFNWGSTEASPRLAIRKLIALRLAGGLGLLSMEHYCLALHLVQMAYMHPQDQYLPLWFTIESGLQEGPKGLLALYLPSPATTRPPNPMLKATYATWIKAHKLLSVDTHLHDKTPLWNNTRFRIRGVMVNWSPCRREGVLHLTRLISVGEIKSFATLQEEFGLQRF</sequence>
<reference evidence="1" key="1">
    <citation type="journal article" date="2022" name="bioRxiv">
        <title>Sequencing and chromosome-scale assembly of the giantPleurodeles waltlgenome.</title>
        <authorList>
            <person name="Brown T."/>
            <person name="Elewa A."/>
            <person name="Iarovenko S."/>
            <person name="Subramanian E."/>
            <person name="Araus A.J."/>
            <person name="Petzold A."/>
            <person name="Susuki M."/>
            <person name="Suzuki K.-i.T."/>
            <person name="Hayashi T."/>
            <person name="Toyoda A."/>
            <person name="Oliveira C."/>
            <person name="Osipova E."/>
            <person name="Leigh N.D."/>
            <person name="Simon A."/>
            <person name="Yun M.H."/>
        </authorList>
    </citation>
    <scope>NUCLEOTIDE SEQUENCE</scope>
    <source>
        <strain evidence="1">20211129_DDA</strain>
        <tissue evidence="1">Liver</tissue>
    </source>
</reference>
<proteinExistence type="predicted"/>
<protein>
    <recommendedName>
        <fullName evidence="3">Reverse transcriptase</fullName>
    </recommendedName>
</protein>
<evidence type="ECO:0000313" key="1">
    <source>
        <dbReference type="EMBL" id="KAJ1172261.1"/>
    </source>
</evidence>
<name>A0AAV7T790_PLEWA</name>
<gene>
    <name evidence="1" type="ORF">NDU88_004108</name>
</gene>
<dbReference type="Proteomes" id="UP001066276">
    <property type="component" value="Chromosome 4_1"/>
</dbReference>
<organism evidence="1 2">
    <name type="scientific">Pleurodeles waltl</name>
    <name type="common">Iberian ribbed newt</name>
    <dbReference type="NCBI Taxonomy" id="8319"/>
    <lineage>
        <taxon>Eukaryota</taxon>
        <taxon>Metazoa</taxon>
        <taxon>Chordata</taxon>
        <taxon>Craniata</taxon>
        <taxon>Vertebrata</taxon>
        <taxon>Euteleostomi</taxon>
        <taxon>Amphibia</taxon>
        <taxon>Batrachia</taxon>
        <taxon>Caudata</taxon>
        <taxon>Salamandroidea</taxon>
        <taxon>Salamandridae</taxon>
        <taxon>Pleurodelinae</taxon>
        <taxon>Pleurodeles</taxon>
    </lineage>
</organism>
<comment type="caution">
    <text evidence="1">The sequence shown here is derived from an EMBL/GenBank/DDBJ whole genome shotgun (WGS) entry which is preliminary data.</text>
</comment>
<dbReference type="AlphaFoldDB" id="A0AAV7T790"/>
<evidence type="ECO:0000313" key="2">
    <source>
        <dbReference type="Proteomes" id="UP001066276"/>
    </source>
</evidence>
<evidence type="ECO:0008006" key="3">
    <source>
        <dbReference type="Google" id="ProtNLM"/>
    </source>
</evidence>
<dbReference type="EMBL" id="JANPWB010000007">
    <property type="protein sequence ID" value="KAJ1172261.1"/>
    <property type="molecule type" value="Genomic_DNA"/>
</dbReference>
<accession>A0AAV7T790</accession>